<keyword evidence="3" id="KW-1185">Reference proteome</keyword>
<dbReference type="AlphaFoldDB" id="A0A484MLA1"/>
<organism evidence="2 3">
    <name type="scientific">Cuscuta campestris</name>
    <dbReference type="NCBI Taxonomy" id="132261"/>
    <lineage>
        <taxon>Eukaryota</taxon>
        <taxon>Viridiplantae</taxon>
        <taxon>Streptophyta</taxon>
        <taxon>Embryophyta</taxon>
        <taxon>Tracheophyta</taxon>
        <taxon>Spermatophyta</taxon>
        <taxon>Magnoliopsida</taxon>
        <taxon>eudicotyledons</taxon>
        <taxon>Gunneridae</taxon>
        <taxon>Pentapetalae</taxon>
        <taxon>asterids</taxon>
        <taxon>lamiids</taxon>
        <taxon>Solanales</taxon>
        <taxon>Convolvulaceae</taxon>
        <taxon>Cuscuteae</taxon>
        <taxon>Cuscuta</taxon>
        <taxon>Cuscuta subgen. Grammica</taxon>
        <taxon>Cuscuta sect. Cleistogrammica</taxon>
    </lineage>
</organism>
<dbReference type="PANTHER" id="PTHR33223">
    <property type="entry name" value="CCHC-TYPE DOMAIN-CONTAINING PROTEIN"/>
    <property type="match status" value="1"/>
</dbReference>
<proteinExistence type="predicted"/>
<dbReference type="OrthoDB" id="676285at2759"/>
<feature type="domain" description="Retrotransposon gag" evidence="1">
    <location>
        <begin position="273"/>
        <end position="339"/>
    </location>
</feature>
<accession>A0A484MLA1</accession>
<dbReference type="EMBL" id="OOIL02003848">
    <property type="protein sequence ID" value="VFQ89751.1"/>
    <property type="molecule type" value="Genomic_DNA"/>
</dbReference>
<dbReference type="Pfam" id="PF14223">
    <property type="entry name" value="Retrotran_gag_2"/>
    <property type="match status" value="1"/>
</dbReference>
<dbReference type="Proteomes" id="UP000595140">
    <property type="component" value="Unassembled WGS sequence"/>
</dbReference>
<name>A0A484MLA1_9ASTE</name>
<evidence type="ECO:0000313" key="3">
    <source>
        <dbReference type="Proteomes" id="UP000595140"/>
    </source>
</evidence>
<dbReference type="PANTHER" id="PTHR33223:SF3">
    <property type="match status" value="1"/>
</dbReference>
<feature type="non-terminal residue" evidence="2">
    <location>
        <position position="339"/>
    </location>
</feature>
<sequence>MGKLTTEDKKKLSLNAKALNVLFCALGQDEFARVSSCKSAKEAWKLLEATHEGDKDTKATKIALGTSEYENFKMKAGESVQDMNKRFNPIVNNLNVETSTIWNSLYSHELLLKKMKEEQQVPIIKKTMALKIDDHPESEGKSDEELAMFKRYKKFMKWNKGESSKRFPSKKVKKWFGDHKESETEVIVSPFQSHNNMATLRELAAPDLQTQPMSITYAVFKKPLKLNSGFLNMLPKFHGLPGEDPYRHVNEFLITCAAMEPEGVPQEQIRLRAFPFSVMDRAKDWLYYMPPGSFTTWPSLHRAFLEEFFPASRIGSIRKDICGIKQMGNESFSEYWKRF</sequence>
<dbReference type="Pfam" id="PF03732">
    <property type="entry name" value="Retrotrans_gag"/>
    <property type="match status" value="1"/>
</dbReference>
<reference evidence="2 3" key="1">
    <citation type="submission" date="2018-04" db="EMBL/GenBank/DDBJ databases">
        <authorList>
            <person name="Vogel A."/>
        </authorList>
    </citation>
    <scope>NUCLEOTIDE SEQUENCE [LARGE SCALE GENOMIC DNA]</scope>
</reference>
<dbReference type="InterPro" id="IPR005162">
    <property type="entry name" value="Retrotrans_gag_dom"/>
</dbReference>
<protein>
    <recommendedName>
        <fullName evidence="1">Retrotransposon gag domain-containing protein</fullName>
    </recommendedName>
</protein>
<evidence type="ECO:0000259" key="1">
    <source>
        <dbReference type="Pfam" id="PF03732"/>
    </source>
</evidence>
<gene>
    <name evidence="2" type="ORF">CCAM_LOCUS31527</name>
</gene>
<evidence type="ECO:0000313" key="2">
    <source>
        <dbReference type="EMBL" id="VFQ89751.1"/>
    </source>
</evidence>